<feature type="compositionally biased region" description="Polar residues" evidence="1">
    <location>
        <begin position="299"/>
        <end position="346"/>
    </location>
</feature>
<dbReference type="Pfam" id="PF06687">
    <property type="entry name" value="SUR7"/>
    <property type="match status" value="1"/>
</dbReference>
<dbReference type="EMBL" id="JAWRVE010000019">
    <property type="protein sequence ID" value="KAL1875388.1"/>
    <property type="molecule type" value="Genomic_DNA"/>
</dbReference>
<dbReference type="PANTHER" id="PTHR28019">
    <property type="entry name" value="CELL MEMBRANE PROTEIN YLR413W-RELATED"/>
    <property type="match status" value="1"/>
</dbReference>
<feature type="transmembrane region" description="Helical" evidence="2">
    <location>
        <begin position="50"/>
        <end position="69"/>
    </location>
</feature>
<protein>
    <recommendedName>
        <fullName evidence="5">Integral membrane protein</fullName>
    </recommendedName>
</protein>
<feature type="transmembrane region" description="Helical" evidence="2">
    <location>
        <begin position="173"/>
        <end position="201"/>
    </location>
</feature>
<proteinExistence type="predicted"/>
<keyword evidence="2" id="KW-1133">Transmembrane helix</keyword>
<gene>
    <name evidence="3" type="ORF">Daus18300_003127</name>
</gene>
<comment type="caution">
    <text evidence="3">The sequence shown here is derived from an EMBL/GenBank/DDBJ whole genome shotgun (WGS) entry which is preliminary data.</text>
</comment>
<keyword evidence="2" id="KW-0812">Transmembrane</keyword>
<evidence type="ECO:0000256" key="1">
    <source>
        <dbReference type="SAM" id="MobiDB-lite"/>
    </source>
</evidence>
<name>A0ABR3XHH9_9PEZI</name>
<organism evidence="3 4">
    <name type="scientific">Diaporthe australafricana</name>
    <dbReference type="NCBI Taxonomy" id="127596"/>
    <lineage>
        <taxon>Eukaryota</taxon>
        <taxon>Fungi</taxon>
        <taxon>Dikarya</taxon>
        <taxon>Ascomycota</taxon>
        <taxon>Pezizomycotina</taxon>
        <taxon>Sordariomycetes</taxon>
        <taxon>Sordariomycetidae</taxon>
        <taxon>Diaporthales</taxon>
        <taxon>Diaporthaceae</taxon>
        <taxon>Diaporthe</taxon>
    </lineage>
</organism>
<feature type="compositionally biased region" description="Polar residues" evidence="1">
    <location>
        <begin position="353"/>
        <end position="405"/>
    </location>
</feature>
<dbReference type="Proteomes" id="UP001583177">
    <property type="component" value="Unassembled WGS sequence"/>
</dbReference>
<evidence type="ECO:0000256" key="2">
    <source>
        <dbReference type="SAM" id="Phobius"/>
    </source>
</evidence>
<feature type="transmembrane region" description="Helical" evidence="2">
    <location>
        <begin position="251"/>
        <end position="271"/>
    </location>
</feature>
<evidence type="ECO:0000313" key="3">
    <source>
        <dbReference type="EMBL" id="KAL1875388.1"/>
    </source>
</evidence>
<feature type="region of interest" description="Disordered" evidence="1">
    <location>
        <begin position="281"/>
        <end position="441"/>
    </location>
</feature>
<dbReference type="PANTHER" id="PTHR28019:SF2">
    <property type="entry name" value="CELL MEMBRANE PROTEIN YLR413W-RELATED"/>
    <property type="match status" value="1"/>
</dbReference>
<keyword evidence="4" id="KW-1185">Reference proteome</keyword>
<keyword evidence="2" id="KW-0472">Membrane</keyword>
<accession>A0ABR3XHH9</accession>
<feature type="transmembrane region" description="Helical" evidence="2">
    <location>
        <begin position="207"/>
        <end position="230"/>
    </location>
</feature>
<dbReference type="InterPro" id="IPR052413">
    <property type="entry name" value="SUR7_domain"/>
</dbReference>
<dbReference type="InterPro" id="IPR009571">
    <property type="entry name" value="SUR7/Rim9-like_fungi"/>
</dbReference>
<reference evidence="3 4" key="1">
    <citation type="journal article" date="2024" name="IMA Fungus">
        <title>IMA Genome - F19 : A genome assembly and annotation guide to empower mycologists, including annotated draft genome sequences of Ceratocystis pirilliformis, Diaporthe australafricana, Fusarium ophioides, Paecilomyces lecythidis, and Sporothrix stenoceras.</title>
        <authorList>
            <person name="Aylward J."/>
            <person name="Wilson A.M."/>
            <person name="Visagie C.M."/>
            <person name="Spraker J."/>
            <person name="Barnes I."/>
            <person name="Buitendag C."/>
            <person name="Ceriani C."/>
            <person name="Del Mar Angel L."/>
            <person name="du Plessis D."/>
            <person name="Fuchs T."/>
            <person name="Gasser K."/>
            <person name="Kramer D."/>
            <person name="Li W."/>
            <person name="Munsamy K."/>
            <person name="Piso A."/>
            <person name="Price J.L."/>
            <person name="Sonnekus B."/>
            <person name="Thomas C."/>
            <person name="van der Nest A."/>
            <person name="van Dijk A."/>
            <person name="van Heerden A."/>
            <person name="van Vuuren N."/>
            <person name="Yilmaz N."/>
            <person name="Duong T.A."/>
            <person name="van der Merwe N.A."/>
            <person name="Wingfield M.J."/>
            <person name="Wingfield B.D."/>
        </authorList>
    </citation>
    <scope>NUCLEOTIDE SEQUENCE [LARGE SCALE GENOMIC DNA]</scope>
    <source>
        <strain evidence="3 4">CMW 18300</strain>
    </source>
</reference>
<sequence>MAIPAPFQSLHRRRTTKSSAGSFDANSTIWEDEGYWYKLDLRRNTRARCVFAGLASLLYLLAWIFLMLVELGQTKNNKILGEIYFFRLSLADIIPTSIENAQLINSIARGIGLHDFYQPGLWNFCEGFNNDPKSYFWFNPVEIILNELLSGATIALPAEITQILGILKICSNIMFAFFLAGTIISFIMVFLSPIAIFSRWFALPMSLVSFLTFLVILVGSVIASVISFVFKYAATAQTSLNINAYVGTRMFVFMWISTGCAFMAFILHAGMGCCCTSRRDLKSGRKPMRHSSMKRAQSKRSQMSQVTHSRDTSAASQQPQGRSRSNTAFSFDQQPAANSRSGTVLSTHDENGVSRSNSLNTSNAGDVSRSNTLRGNTNGQVSRSDTVGSATKPQQPGRSRTNTLRSIRFKDERPPSYESDMTAVNERQEGAGPQPPRGTSS</sequence>
<evidence type="ECO:0008006" key="5">
    <source>
        <dbReference type="Google" id="ProtNLM"/>
    </source>
</evidence>
<feature type="compositionally biased region" description="Basic residues" evidence="1">
    <location>
        <begin position="284"/>
        <end position="298"/>
    </location>
</feature>
<evidence type="ECO:0000313" key="4">
    <source>
        <dbReference type="Proteomes" id="UP001583177"/>
    </source>
</evidence>